<comment type="similarity">
    <text evidence="1">Belongs to the LysR transcriptional regulatory family.</text>
</comment>
<dbReference type="SUPFAM" id="SSF46785">
    <property type="entry name" value="Winged helix' DNA-binding domain"/>
    <property type="match status" value="1"/>
</dbReference>
<dbReference type="InterPro" id="IPR036388">
    <property type="entry name" value="WH-like_DNA-bd_sf"/>
</dbReference>
<protein>
    <submittedName>
        <fullName evidence="7">Transcriptional activator NhaR</fullName>
    </submittedName>
</protein>
<name>A0ABQ0ACX0_9GAMM</name>
<dbReference type="RefSeq" id="WP_353303998.1">
    <property type="nucleotide sequence ID" value="NZ_BAABWN010000012.1"/>
</dbReference>
<reference evidence="7 8" key="1">
    <citation type="submission" date="2024-04" db="EMBL/GenBank/DDBJ databases">
        <title>Draft genome sequence of Sessilibacter corallicola NBRC 116591.</title>
        <authorList>
            <person name="Miyakawa T."/>
            <person name="Kusuya Y."/>
            <person name="Miura T."/>
        </authorList>
    </citation>
    <scope>NUCLEOTIDE SEQUENCE [LARGE SCALE GENOMIC DNA]</scope>
    <source>
        <strain evidence="7 8">KU-00831-HH</strain>
    </source>
</reference>
<evidence type="ECO:0000256" key="2">
    <source>
        <dbReference type="ARBA" id="ARBA00023015"/>
    </source>
</evidence>
<dbReference type="NCBIfam" id="NF008284">
    <property type="entry name" value="PRK11062.1"/>
    <property type="match status" value="1"/>
</dbReference>
<organism evidence="7 8">
    <name type="scientific">Sessilibacter corallicola</name>
    <dbReference type="NCBI Taxonomy" id="2904075"/>
    <lineage>
        <taxon>Bacteria</taxon>
        <taxon>Pseudomonadati</taxon>
        <taxon>Pseudomonadota</taxon>
        <taxon>Gammaproteobacteria</taxon>
        <taxon>Cellvibrionales</taxon>
        <taxon>Cellvibrionaceae</taxon>
        <taxon>Sessilibacter</taxon>
    </lineage>
</organism>
<dbReference type="SUPFAM" id="SSF53850">
    <property type="entry name" value="Periplasmic binding protein-like II"/>
    <property type="match status" value="1"/>
</dbReference>
<dbReference type="PANTHER" id="PTHR30293">
    <property type="entry name" value="TRANSCRIPTIONAL REGULATORY PROTEIN NAC-RELATED"/>
    <property type="match status" value="1"/>
</dbReference>
<gene>
    <name evidence="7" type="primary">nhaR</name>
    <name evidence="7" type="ORF">NBRC116591_32970</name>
</gene>
<keyword evidence="5" id="KW-0804">Transcription</keyword>
<keyword evidence="3" id="KW-0238">DNA-binding</keyword>
<dbReference type="EMBL" id="BAABWN010000012">
    <property type="protein sequence ID" value="GAA6169486.1"/>
    <property type="molecule type" value="Genomic_DNA"/>
</dbReference>
<evidence type="ECO:0000256" key="3">
    <source>
        <dbReference type="ARBA" id="ARBA00023125"/>
    </source>
</evidence>
<dbReference type="InterPro" id="IPR036390">
    <property type="entry name" value="WH_DNA-bd_sf"/>
</dbReference>
<dbReference type="PROSITE" id="PS50931">
    <property type="entry name" value="HTH_LYSR"/>
    <property type="match status" value="1"/>
</dbReference>
<dbReference type="Pfam" id="PF00126">
    <property type="entry name" value="HTH_1"/>
    <property type="match status" value="1"/>
</dbReference>
<evidence type="ECO:0000256" key="1">
    <source>
        <dbReference type="ARBA" id="ARBA00009437"/>
    </source>
</evidence>
<evidence type="ECO:0000259" key="6">
    <source>
        <dbReference type="PROSITE" id="PS50931"/>
    </source>
</evidence>
<dbReference type="InterPro" id="IPR000847">
    <property type="entry name" value="LysR_HTH_N"/>
</dbReference>
<dbReference type="PANTHER" id="PTHR30293:SF2">
    <property type="entry name" value="TRANSCRIPTIONAL ACTIVATOR PROTEIN NHAR"/>
    <property type="match status" value="1"/>
</dbReference>
<dbReference type="Pfam" id="PF03466">
    <property type="entry name" value="LysR_substrate"/>
    <property type="match status" value="1"/>
</dbReference>
<keyword evidence="4" id="KW-0010">Activator</keyword>
<proteinExistence type="inferred from homology"/>
<sequence length="301" mass="32960">MPDTMNYKHLHYFWVVAHEGSIAKASEKLHITPQTISGQLSLLEQRIGNALFEKAGRGLALTDTGRIVLRYADEIFELGRELGDVLRGAPVAGPSEFIVGAASALPKTIVYKIIEPALHLPHDISLTSREGPVDGMLADLAVHKVDMVLSDTPVTSAVSVKAYNHLLGESGLSCFAAPRLLKTYKKNFPQSLNNAPVLLPTPQYAIRQLIDGWLQEHNIYPVICGQFDDSALMKSFGQVGMGIFFMSSAIEEEICNNFNVRVVGRIDDVKQKFYAISAERKVKHPAVAAICDTARSALFGE</sequence>
<keyword evidence="8" id="KW-1185">Reference proteome</keyword>
<evidence type="ECO:0000256" key="4">
    <source>
        <dbReference type="ARBA" id="ARBA00023159"/>
    </source>
</evidence>
<dbReference type="InterPro" id="IPR005119">
    <property type="entry name" value="LysR_subst-bd"/>
</dbReference>
<evidence type="ECO:0000256" key="5">
    <source>
        <dbReference type="ARBA" id="ARBA00023163"/>
    </source>
</evidence>
<dbReference type="Gene3D" id="1.10.10.10">
    <property type="entry name" value="Winged helix-like DNA-binding domain superfamily/Winged helix DNA-binding domain"/>
    <property type="match status" value="1"/>
</dbReference>
<evidence type="ECO:0000313" key="8">
    <source>
        <dbReference type="Proteomes" id="UP001465153"/>
    </source>
</evidence>
<dbReference type="Proteomes" id="UP001465153">
    <property type="component" value="Unassembled WGS sequence"/>
</dbReference>
<feature type="domain" description="HTH lysR-type" evidence="6">
    <location>
        <begin position="5"/>
        <end position="62"/>
    </location>
</feature>
<comment type="caution">
    <text evidence="7">The sequence shown here is derived from an EMBL/GenBank/DDBJ whole genome shotgun (WGS) entry which is preliminary data.</text>
</comment>
<evidence type="ECO:0000313" key="7">
    <source>
        <dbReference type="EMBL" id="GAA6169486.1"/>
    </source>
</evidence>
<accession>A0ABQ0ACX0</accession>
<keyword evidence="2" id="KW-0805">Transcription regulation</keyword>
<dbReference type="Gene3D" id="3.40.190.290">
    <property type="match status" value="1"/>
</dbReference>